<protein>
    <submittedName>
        <fullName evidence="2">Uncharacterized protein</fullName>
    </submittedName>
</protein>
<feature type="signal peptide" evidence="1">
    <location>
        <begin position="1"/>
        <end position="19"/>
    </location>
</feature>
<name>A0A016QTV2_9DEIO</name>
<reference evidence="2 3" key="1">
    <citation type="submission" date="2014-03" db="EMBL/GenBank/DDBJ databases">
        <title>Draft genome sequence of Deinococcus phoenicis 1P10ME.</title>
        <authorList>
            <person name="Stepanov V.G."/>
            <person name="Vaishampayan P."/>
            <person name="Venkateswaran K."/>
            <person name="Fox G.E."/>
        </authorList>
    </citation>
    <scope>NUCLEOTIDE SEQUENCE [LARGE SCALE GENOMIC DNA]</scope>
    <source>
        <strain evidence="2 3">1P10ME</strain>
    </source>
</reference>
<accession>A0A016QTV2</accession>
<sequence>MKPRLLLLLALTGLPTASAAPKPHTLTLQAGQTASLNGAQLTLLRFTDSRCPPRALCVMAGNVTAKVFVRRGQSSRLYTVVLPGQAVGTLAGKLKLTAATRAKARRQKQVLTFTLD</sequence>
<dbReference type="PATRIC" id="fig|1476583.3.peg.566"/>
<proteinExistence type="predicted"/>
<comment type="caution">
    <text evidence="2">The sequence shown here is derived from an EMBL/GenBank/DDBJ whole genome shotgun (WGS) entry which is preliminary data.</text>
</comment>
<dbReference type="AlphaFoldDB" id="A0A016QTV2"/>
<evidence type="ECO:0000313" key="2">
    <source>
        <dbReference type="EMBL" id="EYB69426.1"/>
    </source>
</evidence>
<keyword evidence="1" id="KW-0732">Signal</keyword>
<gene>
    <name evidence="2" type="ORF">DEIPH_ctg008orf0164</name>
</gene>
<dbReference type="Proteomes" id="UP000020492">
    <property type="component" value="Unassembled WGS sequence"/>
</dbReference>
<organism evidence="2 3">
    <name type="scientific">Deinococcus phoenicis</name>
    <dbReference type="NCBI Taxonomy" id="1476583"/>
    <lineage>
        <taxon>Bacteria</taxon>
        <taxon>Thermotogati</taxon>
        <taxon>Deinococcota</taxon>
        <taxon>Deinococci</taxon>
        <taxon>Deinococcales</taxon>
        <taxon>Deinococcaceae</taxon>
        <taxon>Deinococcus</taxon>
    </lineage>
</organism>
<dbReference type="OrthoDB" id="72021at2"/>
<keyword evidence="3" id="KW-1185">Reference proteome</keyword>
<dbReference type="RefSeq" id="WP_034353481.1">
    <property type="nucleotide sequence ID" value="NZ_JHAC01000008.1"/>
</dbReference>
<dbReference type="STRING" id="1476583.DEIPH_ctg008orf0164"/>
<feature type="chain" id="PRO_5001488423" evidence="1">
    <location>
        <begin position="20"/>
        <end position="116"/>
    </location>
</feature>
<dbReference type="EMBL" id="JHAC01000008">
    <property type="protein sequence ID" value="EYB69426.1"/>
    <property type="molecule type" value="Genomic_DNA"/>
</dbReference>
<evidence type="ECO:0000256" key="1">
    <source>
        <dbReference type="SAM" id="SignalP"/>
    </source>
</evidence>
<evidence type="ECO:0000313" key="3">
    <source>
        <dbReference type="Proteomes" id="UP000020492"/>
    </source>
</evidence>